<dbReference type="Proteomes" id="UP000288805">
    <property type="component" value="Unassembled WGS sequence"/>
</dbReference>
<dbReference type="Gene3D" id="3.30.70.270">
    <property type="match status" value="1"/>
</dbReference>
<organism evidence="4 5">
    <name type="scientific">Vitis vinifera</name>
    <name type="common">Grape</name>
    <dbReference type="NCBI Taxonomy" id="29760"/>
    <lineage>
        <taxon>Eukaryota</taxon>
        <taxon>Viridiplantae</taxon>
        <taxon>Streptophyta</taxon>
        <taxon>Embryophyta</taxon>
        <taxon>Tracheophyta</taxon>
        <taxon>Spermatophyta</taxon>
        <taxon>Magnoliopsida</taxon>
        <taxon>eudicotyledons</taxon>
        <taxon>Gunneridae</taxon>
        <taxon>Pentapetalae</taxon>
        <taxon>rosids</taxon>
        <taxon>Vitales</taxon>
        <taxon>Vitaceae</taxon>
        <taxon>Viteae</taxon>
        <taxon>Vitis</taxon>
    </lineage>
</organism>
<dbReference type="InterPro" id="IPR041577">
    <property type="entry name" value="RT_RNaseH_2"/>
</dbReference>
<evidence type="ECO:0000259" key="2">
    <source>
        <dbReference type="Pfam" id="PF03732"/>
    </source>
</evidence>
<dbReference type="Pfam" id="PF17919">
    <property type="entry name" value="RT_RNaseH_2"/>
    <property type="match status" value="1"/>
</dbReference>
<accession>A0A438JRU9</accession>
<name>A0A438JRU9_VITVI</name>
<dbReference type="FunFam" id="3.10.20.370:FF:000001">
    <property type="entry name" value="Retrovirus-related Pol polyprotein from transposon 17.6-like protein"/>
    <property type="match status" value="1"/>
</dbReference>
<feature type="domain" description="Reverse transcriptase/retrotransposon-derived protein RNase H-like" evidence="3">
    <location>
        <begin position="1017"/>
        <end position="1114"/>
    </location>
</feature>
<feature type="region of interest" description="Disordered" evidence="1">
    <location>
        <begin position="343"/>
        <end position="366"/>
    </location>
</feature>
<protein>
    <submittedName>
        <fullName evidence="4">Retrovirus-related Pol polyprotein from transposon 17.6</fullName>
    </submittedName>
</protein>
<dbReference type="InterPro" id="IPR005162">
    <property type="entry name" value="Retrotrans_gag_dom"/>
</dbReference>
<feature type="region of interest" description="Disordered" evidence="1">
    <location>
        <begin position="378"/>
        <end position="465"/>
    </location>
</feature>
<feature type="compositionally biased region" description="Basic and acidic residues" evidence="1">
    <location>
        <begin position="391"/>
        <end position="409"/>
    </location>
</feature>
<sequence length="1216" mass="138731">MPKWIRDCGGRLVKLETPHNKELEVILNIMETTLEDQHSHHDHQDNPNEFRSMRDCMHPPRMSAPSCIVPPTEQLVIRPHIVPLLPTFHGMESENPYAHIKEFEDVCNTFREGGASIDLMRLKLFPFTLKDKAKIWLNSLRPRSIRTWIDLQDEFLKKYMEAINACPHHGFDTWLLVSYFYDGMSSSMKQLLETMCGGDFMSKNPEEAMDFLSYVAEVSRGWDELHRGEVGKMKSQPNALHAKAGMYTLNEDVDMKAKFAAMIRRVEELELKKINEVQAVAETPVQIKPCSICQSYEHLVEECPSIPVAREMYEEQANVIGQFKPNSNASYGNTYNSSWRNHPNFSWKPRAPQYQQPAQPSQQASSLEQAIVNLSKENGRFPSQPHQNPKGIHEVETHEGESSHVRDVKALITLRSGKKVESPTPKPYAEEKEEEETKKREEMKGKKKDISEEKEDRDSIVNANPEKELIKEELMKKSTSPPFPQVLHGKKGIKNASEILEVLSQVKVNIPLLDMIKQVPSYAKFLKDLCTIKRGLNVNKKAFLTEQVSAIIQCKSPLKYKDPGCPTISVMIGGKVVEKALLDLGASVNLLPYSVYKQLGLGELKPTSITLSLADRSVKIPRGIIEDVLVQVDNFYYPVDFVVLDTDPLVKEANYVPIILGRPFLATSNAIINCRNGLMQLTFGNMTLELNIFHMSKKLITPEEEEGPKEVCMIDTLVEEHCDQNMQDELNESLEDLEEGLSEPADVLATLQGWRRKEEILPLFNKEERQGDVTEELPKLNLKPLPMELKYTYLEENNQCPVVISSSLTGHQEISLLEVLKSPWVSPTQVVPKKSGITVVQNEKGEEIATRLTSDWRLLERVSGHPFYCFLDGYSGYFQIEIDVEDKEKTTFTCSFGTYAYKECLLVYEIHLQHSKDVCLVSSVIWWSELWRLGAQLGEMPFYGTSRNCPWPYHLREGIEVDKAKVELIAKLPSPTTVKGVRQFLGHVGFYRRFIQDFFKLSRPLCELLAKDAKFVWDERCQKSFDQLKQFLTTAPIVRAPNWQLPFEVMCDASDFAIGVVLGQREDGKPYVIYYASKTLNEAQRNYTTTEKELLAVVFALDKFRAYLVGSFIIVFVDHSALKDKKGVENVVADHLSRLAITHNSHVLPINDDFPEESLILLEKAPWYAHIANYLVTGEVPNQIIRKCVPEEVQQGILSHYMRMPVEATLPLRKQP</sequence>
<feature type="compositionally biased region" description="Basic and acidic residues" evidence="1">
    <location>
        <begin position="435"/>
        <end position="465"/>
    </location>
</feature>
<gene>
    <name evidence="4" type="primary">pol_2218</name>
    <name evidence="4" type="ORF">CK203_015930</name>
</gene>
<feature type="domain" description="Retrotransposon gag" evidence="2">
    <location>
        <begin position="123"/>
        <end position="161"/>
    </location>
</feature>
<dbReference type="AlphaFoldDB" id="A0A438JRU9"/>
<dbReference type="PANTHER" id="PTHR33067">
    <property type="entry name" value="RNA-DIRECTED DNA POLYMERASE-RELATED"/>
    <property type="match status" value="1"/>
</dbReference>
<feature type="compositionally biased region" description="Low complexity" evidence="1">
    <location>
        <begin position="351"/>
        <end position="366"/>
    </location>
</feature>
<evidence type="ECO:0000259" key="3">
    <source>
        <dbReference type="Pfam" id="PF17919"/>
    </source>
</evidence>
<dbReference type="EMBL" id="QGNW01000030">
    <property type="protein sequence ID" value="RVX11669.1"/>
    <property type="molecule type" value="Genomic_DNA"/>
</dbReference>
<dbReference type="FunFam" id="3.30.70.270:FF:000020">
    <property type="entry name" value="Transposon Tf2-6 polyprotein-like Protein"/>
    <property type="match status" value="1"/>
</dbReference>
<dbReference type="SUPFAM" id="SSF50630">
    <property type="entry name" value="Acid proteases"/>
    <property type="match status" value="1"/>
</dbReference>
<comment type="caution">
    <text evidence="4">The sequence shown here is derived from an EMBL/GenBank/DDBJ whole genome shotgun (WGS) entry which is preliminary data.</text>
</comment>
<evidence type="ECO:0000256" key="1">
    <source>
        <dbReference type="SAM" id="MobiDB-lite"/>
    </source>
</evidence>
<reference evidence="4 5" key="1">
    <citation type="journal article" date="2018" name="PLoS Genet.">
        <title>Population sequencing reveals clonal diversity and ancestral inbreeding in the grapevine cultivar Chardonnay.</title>
        <authorList>
            <person name="Roach M.J."/>
            <person name="Johnson D.L."/>
            <person name="Bohlmann J."/>
            <person name="van Vuuren H.J."/>
            <person name="Jones S.J."/>
            <person name="Pretorius I.S."/>
            <person name="Schmidt S.A."/>
            <person name="Borneman A.R."/>
        </authorList>
    </citation>
    <scope>NUCLEOTIDE SEQUENCE [LARGE SCALE GENOMIC DNA]</scope>
    <source>
        <strain evidence="5">cv. Chardonnay</strain>
        <tissue evidence="4">Leaf</tissue>
    </source>
</reference>
<evidence type="ECO:0000313" key="5">
    <source>
        <dbReference type="Proteomes" id="UP000288805"/>
    </source>
</evidence>
<dbReference type="Gene3D" id="3.10.10.10">
    <property type="entry name" value="HIV Type 1 Reverse Transcriptase, subunit A, domain 1"/>
    <property type="match status" value="1"/>
</dbReference>
<proteinExistence type="predicted"/>
<dbReference type="PANTHER" id="PTHR33067:SF32">
    <property type="entry name" value="ASPARTIC PEPTIDASE DDI1-TYPE DOMAIN-CONTAINING PROTEIN"/>
    <property type="match status" value="1"/>
</dbReference>
<dbReference type="InterPro" id="IPR043502">
    <property type="entry name" value="DNA/RNA_pol_sf"/>
</dbReference>
<dbReference type="SUPFAM" id="SSF56672">
    <property type="entry name" value="DNA/RNA polymerases"/>
    <property type="match status" value="1"/>
</dbReference>
<dbReference type="Pfam" id="PF13650">
    <property type="entry name" value="Asp_protease_2"/>
    <property type="match status" value="1"/>
</dbReference>
<dbReference type="CDD" id="cd00303">
    <property type="entry name" value="retropepsin_like"/>
    <property type="match status" value="1"/>
</dbReference>
<dbReference type="InterPro" id="IPR043128">
    <property type="entry name" value="Rev_trsase/Diguanyl_cyclase"/>
</dbReference>
<dbReference type="Pfam" id="PF03732">
    <property type="entry name" value="Retrotrans_gag"/>
    <property type="match status" value="1"/>
</dbReference>
<dbReference type="CDD" id="cd09274">
    <property type="entry name" value="RNase_HI_RT_Ty3"/>
    <property type="match status" value="1"/>
</dbReference>
<evidence type="ECO:0000313" key="4">
    <source>
        <dbReference type="EMBL" id="RVX11669.1"/>
    </source>
</evidence>
<dbReference type="InterPro" id="IPR021109">
    <property type="entry name" value="Peptidase_aspartic_dom_sf"/>
</dbReference>
<dbReference type="Gene3D" id="2.40.70.10">
    <property type="entry name" value="Acid Proteases"/>
    <property type="match status" value="1"/>
</dbReference>